<dbReference type="InterPro" id="IPR029061">
    <property type="entry name" value="THDP-binding"/>
</dbReference>
<dbReference type="AlphaFoldDB" id="A0A1H7UM70"/>
<dbReference type="PANTHER" id="PTHR43257">
    <property type="entry name" value="PYRUVATE DEHYDROGENASE E1 COMPONENT BETA SUBUNIT"/>
    <property type="match status" value="1"/>
</dbReference>
<sequence>MSSTAEPGTDTGVPIEKLNLVEAVCDGLYTEMSQHDDVVVLGEDVGKNGGVFRATAGLYEEFGEERVIDTPLAEAGIVGSAIGLALSGMRPVAEMQFMGFIYPAFDQLVSHAARLRSRSHGQYTVPMVVRAPYGGGIHAPEHHSESKEAFFVHEPGLKVVCPSTPYDAKGLLTAALRDPDPVIFLEPKLIYRAFKQEVPTGSYEVPLSEASVRREGSDISVYTWGAMTRPTLIAADNLADEYGVDVEVVDLRTLSPLDIETIVESFKKTGRAAVVHEAPKTAGLGAEISSTIQEEALLHQEAPIKRITGFDTPMPLHGVEDYYLPQAVRIQDGILETVEF</sequence>
<reference evidence="5 6" key="1">
    <citation type="submission" date="2016-10" db="EMBL/GenBank/DDBJ databases">
        <authorList>
            <person name="de Groot N.N."/>
        </authorList>
    </citation>
    <scope>NUCLEOTIDE SEQUENCE [LARGE SCALE GENOMIC DNA]</scope>
    <source>
        <strain evidence="5 6">CDM_5</strain>
    </source>
</reference>
<name>A0A1H7UM70_HALLR</name>
<dbReference type="InterPro" id="IPR033248">
    <property type="entry name" value="Transketolase_C"/>
</dbReference>
<dbReference type="SUPFAM" id="SSF52922">
    <property type="entry name" value="TK C-terminal domain-like"/>
    <property type="match status" value="1"/>
</dbReference>
<dbReference type="InterPro" id="IPR005475">
    <property type="entry name" value="Transketolase-like_Pyr-bd"/>
</dbReference>
<keyword evidence="2" id="KW-0560">Oxidoreductase</keyword>
<evidence type="ECO:0000313" key="6">
    <source>
        <dbReference type="Proteomes" id="UP000183894"/>
    </source>
</evidence>
<comment type="cofactor">
    <cofactor evidence="1">
        <name>thiamine diphosphate</name>
        <dbReference type="ChEBI" id="CHEBI:58937"/>
    </cofactor>
</comment>
<dbReference type="RefSeq" id="WP_074796533.1">
    <property type="nucleotide sequence ID" value="NZ_FOAD01000013.1"/>
</dbReference>
<accession>A0A1H7UM70</accession>
<dbReference type="Gene3D" id="3.40.50.970">
    <property type="match status" value="1"/>
</dbReference>
<protein>
    <submittedName>
        <fullName evidence="5">Pyruvate dehydrogenase E1 component beta subunit</fullName>
    </submittedName>
</protein>
<dbReference type="GO" id="GO:0044272">
    <property type="term" value="P:sulfur compound biosynthetic process"/>
    <property type="evidence" value="ECO:0007669"/>
    <property type="project" value="UniProtKB-ARBA"/>
</dbReference>
<feature type="domain" description="Transketolase-like pyrimidine-binding" evidence="4">
    <location>
        <begin position="18"/>
        <end position="193"/>
    </location>
</feature>
<evidence type="ECO:0000313" key="5">
    <source>
        <dbReference type="EMBL" id="SEL97896.1"/>
    </source>
</evidence>
<dbReference type="FunFam" id="3.40.50.970:FF:000001">
    <property type="entry name" value="Pyruvate dehydrogenase E1 beta subunit"/>
    <property type="match status" value="1"/>
</dbReference>
<dbReference type="Pfam" id="PF02780">
    <property type="entry name" value="Transketolase_C"/>
    <property type="match status" value="1"/>
</dbReference>
<proteinExistence type="predicted"/>
<dbReference type="GO" id="GO:0006082">
    <property type="term" value="P:organic acid metabolic process"/>
    <property type="evidence" value="ECO:0007669"/>
    <property type="project" value="UniProtKB-ARBA"/>
</dbReference>
<gene>
    <name evidence="5" type="ORF">SAMN04488691_11345</name>
</gene>
<evidence type="ECO:0000259" key="4">
    <source>
        <dbReference type="SMART" id="SM00861"/>
    </source>
</evidence>
<evidence type="ECO:0000256" key="1">
    <source>
        <dbReference type="ARBA" id="ARBA00001964"/>
    </source>
</evidence>
<organism evidence="5 6">
    <name type="scientific">Haloferax larsenii</name>
    <dbReference type="NCBI Taxonomy" id="302484"/>
    <lineage>
        <taxon>Archaea</taxon>
        <taxon>Methanobacteriati</taxon>
        <taxon>Methanobacteriota</taxon>
        <taxon>Stenosarchaea group</taxon>
        <taxon>Halobacteria</taxon>
        <taxon>Halobacteriales</taxon>
        <taxon>Haloferacaceae</taxon>
        <taxon>Haloferax</taxon>
    </lineage>
</organism>
<dbReference type="SUPFAM" id="SSF52518">
    <property type="entry name" value="Thiamin diphosphate-binding fold (THDP-binding)"/>
    <property type="match status" value="1"/>
</dbReference>
<keyword evidence="3" id="KW-0786">Thiamine pyrophosphate</keyword>
<dbReference type="SMART" id="SM00861">
    <property type="entry name" value="Transket_pyr"/>
    <property type="match status" value="1"/>
</dbReference>
<dbReference type="Gene3D" id="3.40.50.920">
    <property type="match status" value="1"/>
</dbReference>
<evidence type="ECO:0000256" key="3">
    <source>
        <dbReference type="ARBA" id="ARBA00023052"/>
    </source>
</evidence>
<dbReference type="EMBL" id="FOAD01000013">
    <property type="protein sequence ID" value="SEL97896.1"/>
    <property type="molecule type" value="Genomic_DNA"/>
</dbReference>
<dbReference type="GO" id="GO:0016491">
    <property type="term" value="F:oxidoreductase activity"/>
    <property type="evidence" value="ECO:0007669"/>
    <property type="project" value="UniProtKB-KW"/>
</dbReference>
<dbReference type="Proteomes" id="UP000183894">
    <property type="component" value="Unassembled WGS sequence"/>
</dbReference>
<dbReference type="FunFam" id="3.40.50.920:FF:000001">
    <property type="entry name" value="Pyruvate dehydrogenase E1 beta subunit"/>
    <property type="match status" value="1"/>
</dbReference>
<dbReference type="InterPro" id="IPR009014">
    <property type="entry name" value="Transketo_C/PFOR_II"/>
</dbReference>
<dbReference type="PANTHER" id="PTHR43257:SF2">
    <property type="entry name" value="PYRUVATE DEHYDROGENASE E1 COMPONENT SUBUNIT BETA"/>
    <property type="match status" value="1"/>
</dbReference>
<keyword evidence="5" id="KW-0670">Pyruvate</keyword>
<evidence type="ECO:0000256" key="2">
    <source>
        <dbReference type="ARBA" id="ARBA00023002"/>
    </source>
</evidence>
<dbReference type="Pfam" id="PF02779">
    <property type="entry name" value="Transket_pyr"/>
    <property type="match status" value="1"/>
</dbReference>
<dbReference type="CDD" id="cd07036">
    <property type="entry name" value="TPP_PYR_E1-PDHc-beta_like"/>
    <property type="match status" value="1"/>
</dbReference>